<accession>A0A0G1U8N1</accession>
<feature type="transmembrane region" description="Helical" evidence="1">
    <location>
        <begin position="337"/>
        <end position="358"/>
    </location>
</feature>
<name>A0A0G1U8N1_9BACT</name>
<comment type="caution">
    <text evidence="2">The sequence shown here is derived from an EMBL/GenBank/DDBJ whole genome shotgun (WGS) entry which is preliminary data.</text>
</comment>
<evidence type="ECO:0000313" key="3">
    <source>
        <dbReference type="Proteomes" id="UP000033882"/>
    </source>
</evidence>
<keyword evidence="1" id="KW-0472">Membrane</keyword>
<keyword evidence="1" id="KW-0812">Transmembrane</keyword>
<keyword evidence="1" id="KW-1133">Transmembrane helix</keyword>
<protein>
    <recommendedName>
        <fullName evidence="4">Type IV pilus assembly protein PilM</fullName>
    </recommendedName>
</protein>
<proteinExistence type="predicted"/>
<sequence length="398" mass="44371">MRTLLAVSAVLFAIVCYTNRIYLSMFFTQKHIISISPNAIVVAAVDAGAKRTVTIKKRIPLNKSMLRETLLDIKKSFNGSFDVILGDVFAFVFAVAIPTGTKDEREFVRIKAAEEVPQEITPMTGWDFKEFLKHVDQNEKVVQCVVVENDFYSLFSDAVRMSGISIDAMEPMLCSLARAFEEKPEPRLVLYQEERVIAFVTYRGLVLSNVSFDTTPDPHVIAQLIGFVKKKFDIVPKHVFLAGSFPLSDEMTKALSSYIVERGDLDPFMEMAKKKDGKNDKDTASLNIMPAAMRISGDPKLQQHIVGIAEPSLETGVMSHYERITDVRSGSYPQGKLFTILIFASSFLIILANAMIWYQRLQEERIKEIHPPAVSTGVSETTTIIPSGIATSVTPTSL</sequence>
<organism evidence="2 3">
    <name type="scientific">Candidatus Wolfebacteria bacterium GW2011_GWA2_47_9b</name>
    <dbReference type="NCBI Taxonomy" id="1619005"/>
    <lineage>
        <taxon>Bacteria</taxon>
        <taxon>Candidatus Wolfeibacteriota</taxon>
    </lineage>
</organism>
<evidence type="ECO:0000256" key="1">
    <source>
        <dbReference type="SAM" id="Phobius"/>
    </source>
</evidence>
<dbReference type="Proteomes" id="UP000033882">
    <property type="component" value="Unassembled WGS sequence"/>
</dbReference>
<reference evidence="2 3" key="1">
    <citation type="journal article" date="2015" name="Nature">
        <title>rRNA introns, odd ribosomes, and small enigmatic genomes across a large radiation of phyla.</title>
        <authorList>
            <person name="Brown C.T."/>
            <person name="Hug L.A."/>
            <person name="Thomas B.C."/>
            <person name="Sharon I."/>
            <person name="Castelle C.J."/>
            <person name="Singh A."/>
            <person name="Wilkins M.J."/>
            <person name="Williams K.H."/>
            <person name="Banfield J.F."/>
        </authorList>
    </citation>
    <scope>NUCLEOTIDE SEQUENCE [LARGE SCALE GENOMIC DNA]</scope>
</reference>
<evidence type="ECO:0008006" key="4">
    <source>
        <dbReference type="Google" id="ProtNLM"/>
    </source>
</evidence>
<gene>
    <name evidence="2" type="ORF">UY19_C0002G0069</name>
</gene>
<evidence type="ECO:0000313" key="2">
    <source>
        <dbReference type="EMBL" id="KKU90496.1"/>
    </source>
</evidence>
<dbReference type="EMBL" id="LCPB01000002">
    <property type="protein sequence ID" value="KKU90496.1"/>
    <property type="molecule type" value="Genomic_DNA"/>
</dbReference>
<dbReference type="AlphaFoldDB" id="A0A0G1U8N1"/>